<dbReference type="PANTHER" id="PTHR48449">
    <property type="entry name" value="DUF1985 DOMAIN-CONTAINING PROTEIN"/>
    <property type="match status" value="1"/>
</dbReference>
<name>A0A061EVX9_THECC</name>
<gene>
    <name evidence="2" type="ORF">TCM_024624</name>
</gene>
<feature type="compositionally biased region" description="Basic and acidic residues" evidence="1">
    <location>
        <begin position="80"/>
        <end position="109"/>
    </location>
</feature>
<dbReference type="EMBL" id="CM001883">
    <property type="protein sequence ID" value="EOY09215.1"/>
    <property type="molecule type" value="Genomic_DNA"/>
</dbReference>
<evidence type="ECO:0000256" key="1">
    <source>
        <dbReference type="SAM" id="MobiDB-lite"/>
    </source>
</evidence>
<dbReference type="InParanoid" id="A0A061EVX9"/>
<proteinExistence type="predicted"/>
<accession>A0A061EVX9</accession>
<dbReference type="Proteomes" id="UP000026915">
    <property type="component" value="Chromosome 5"/>
</dbReference>
<dbReference type="PANTHER" id="PTHR48449:SF1">
    <property type="entry name" value="DUF1985 DOMAIN-CONTAINING PROTEIN"/>
    <property type="match status" value="1"/>
</dbReference>
<protein>
    <recommendedName>
        <fullName evidence="4">DUF1985 domain-containing protein</fullName>
    </recommendedName>
</protein>
<reference evidence="2 3" key="1">
    <citation type="journal article" date="2013" name="Genome Biol.">
        <title>The genome sequence of the most widely cultivated cacao type and its use to identify candidate genes regulating pod color.</title>
        <authorList>
            <person name="Motamayor J.C."/>
            <person name="Mockaitis K."/>
            <person name="Schmutz J."/>
            <person name="Haiminen N."/>
            <person name="Iii D.L."/>
            <person name="Cornejo O."/>
            <person name="Findley S.D."/>
            <person name="Zheng P."/>
            <person name="Utro F."/>
            <person name="Royaert S."/>
            <person name="Saski C."/>
            <person name="Jenkins J."/>
            <person name="Podicheti R."/>
            <person name="Zhao M."/>
            <person name="Scheffler B.E."/>
            <person name="Stack J.C."/>
            <person name="Feltus F.A."/>
            <person name="Mustiga G.M."/>
            <person name="Amores F."/>
            <person name="Phillips W."/>
            <person name="Marelli J.P."/>
            <person name="May G.D."/>
            <person name="Shapiro H."/>
            <person name="Ma J."/>
            <person name="Bustamante C.D."/>
            <person name="Schnell R.J."/>
            <person name="Main D."/>
            <person name="Gilbert D."/>
            <person name="Parida L."/>
            <person name="Kuhn D.N."/>
        </authorList>
    </citation>
    <scope>NUCLEOTIDE SEQUENCE [LARGE SCALE GENOMIC DNA]</scope>
    <source>
        <strain evidence="3">cv. Matina 1-6</strain>
    </source>
</reference>
<sequence length="123" mass="14575">MALILIANNILLGQDYRRRVMPWLLSLVENIDAWNVFPWGHYVWKLTLDYLLKGNKPNNRYLDVISTIRSVNLRQYGQMPRDRPQPNDDGAHQRVDRARTVQRSERADDYGAQQRLGKVERER</sequence>
<organism evidence="2 3">
    <name type="scientific">Theobroma cacao</name>
    <name type="common">Cacao</name>
    <name type="synonym">Cocoa</name>
    <dbReference type="NCBI Taxonomy" id="3641"/>
    <lineage>
        <taxon>Eukaryota</taxon>
        <taxon>Viridiplantae</taxon>
        <taxon>Streptophyta</taxon>
        <taxon>Embryophyta</taxon>
        <taxon>Tracheophyta</taxon>
        <taxon>Spermatophyta</taxon>
        <taxon>Magnoliopsida</taxon>
        <taxon>eudicotyledons</taxon>
        <taxon>Gunneridae</taxon>
        <taxon>Pentapetalae</taxon>
        <taxon>rosids</taxon>
        <taxon>malvids</taxon>
        <taxon>Malvales</taxon>
        <taxon>Malvaceae</taxon>
        <taxon>Byttnerioideae</taxon>
        <taxon>Theobroma</taxon>
    </lineage>
</organism>
<feature type="region of interest" description="Disordered" evidence="1">
    <location>
        <begin position="76"/>
        <end position="123"/>
    </location>
</feature>
<evidence type="ECO:0008006" key="4">
    <source>
        <dbReference type="Google" id="ProtNLM"/>
    </source>
</evidence>
<evidence type="ECO:0000313" key="3">
    <source>
        <dbReference type="Proteomes" id="UP000026915"/>
    </source>
</evidence>
<dbReference type="Gramene" id="EOY09215">
    <property type="protein sequence ID" value="EOY09215"/>
    <property type="gene ID" value="TCM_024624"/>
</dbReference>
<dbReference type="HOGENOM" id="CLU_2019415_0_0_1"/>
<keyword evidence="3" id="KW-1185">Reference proteome</keyword>
<dbReference type="AlphaFoldDB" id="A0A061EVX9"/>
<evidence type="ECO:0000313" key="2">
    <source>
        <dbReference type="EMBL" id="EOY09215.1"/>
    </source>
</evidence>